<gene>
    <name evidence="1" type="ORF">GCM10007320_66500</name>
</gene>
<reference evidence="2" key="1">
    <citation type="journal article" date="2019" name="Int. J. Syst. Evol. Microbiol.">
        <title>The Global Catalogue of Microorganisms (GCM) 10K type strain sequencing project: providing services to taxonomists for standard genome sequencing and annotation.</title>
        <authorList>
            <consortium name="The Broad Institute Genomics Platform"/>
            <consortium name="The Broad Institute Genome Sequencing Center for Infectious Disease"/>
            <person name="Wu L."/>
            <person name="Ma J."/>
        </authorList>
    </citation>
    <scope>NUCLEOTIDE SEQUENCE [LARGE SCALE GENOMIC DNA]</scope>
    <source>
        <strain evidence="2">KCTC 23314</strain>
    </source>
</reference>
<dbReference type="Proteomes" id="UP000626210">
    <property type="component" value="Unassembled WGS sequence"/>
</dbReference>
<dbReference type="EMBL" id="BMYK01000060">
    <property type="protein sequence ID" value="GHD05000.1"/>
    <property type="molecule type" value="Genomic_DNA"/>
</dbReference>
<name>A0ABQ3GG45_9BURK</name>
<dbReference type="Gene3D" id="3.50.50.60">
    <property type="entry name" value="FAD/NAD(P)-binding domain"/>
    <property type="match status" value="1"/>
</dbReference>
<keyword evidence="2" id="KW-1185">Reference proteome</keyword>
<organism evidence="1 2">
    <name type="scientific">Pseudorhodoferax aquiterrae</name>
    <dbReference type="NCBI Taxonomy" id="747304"/>
    <lineage>
        <taxon>Bacteria</taxon>
        <taxon>Pseudomonadati</taxon>
        <taxon>Pseudomonadota</taxon>
        <taxon>Betaproteobacteria</taxon>
        <taxon>Burkholderiales</taxon>
        <taxon>Comamonadaceae</taxon>
    </lineage>
</organism>
<sequence>MSARPSCSIYFENTHHYHKVDARLFELSDLRAANVRDQIVRATYLTYSVIREGLVTAERPLLVFGGGAAGVSCAVAALNLGLSVFLVEKEDHLFVTQMSTNTRTIDPGEFDWPLPHWNSGVVPPDAGKAFALAYRRGVASDVATAWTMLCDEYEDEFGDRFVVVPGVDARELELQVAADGVTVKGLEGARLPPPSFGAVISCVGFGEEVVFDKQARWNYRGLKFWADDTLHAEKLGIGRHRSGEIHALVSGGGDGAQQDVQRILTRTFGFDLVVRLQAWPDVDARFAAQFASIGDRCLAIDDLVWDSVDWQHHNAPDPTKLQAWHDAYEDVVDSVWSSLSEQELDWQTQNVIRPEVRSLDLALTWVLRDPYPSICYPLNRFLTAWVLRLYARISSRELCARGGSKAAMDCIMVTGYEITKIASGAASHVCSDRAACFAQAHHVWVAPSDGSRKASLLGEFHEIVLRHGIDRTPLFDRSAPPLMLKSTDMVRPGLPLRRY</sequence>
<evidence type="ECO:0000313" key="2">
    <source>
        <dbReference type="Proteomes" id="UP000626210"/>
    </source>
</evidence>
<dbReference type="SUPFAM" id="SSF51905">
    <property type="entry name" value="FAD/NAD(P)-binding domain"/>
    <property type="match status" value="2"/>
</dbReference>
<protein>
    <recommendedName>
        <fullName evidence="3">FAD-dependent oxidoreductase</fullName>
    </recommendedName>
</protein>
<accession>A0ABQ3GG45</accession>
<dbReference type="InterPro" id="IPR036188">
    <property type="entry name" value="FAD/NAD-bd_sf"/>
</dbReference>
<dbReference type="RefSeq" id="WP_189691151.1">
    <property type="nucleotide sequence ID" value="NZ_BMYK01000060.1"/>
</dbReference>
<comment type="caution">
    <text evidence="1">The sequence shown here is derived from an EMBL/GenBank/DDBJ whole genome shotgun (WGS) entry which is preliminary data.</text>
</comment>
<proteinExistence type="predicted"/>
<evidence type="ECO:0000313" key="1">
    <source>
        <dbReference type="EMBL" id="GHD05000.1"/>
    </source>
</evidence>
<evidence type="ECO:0008006" key="3">
    <source>
        <dbReference type="Google" id="ProtNLM"/>
    </source>
</evidence>